<reference evidence="1 2" key="1">
    <citation type="submission" date="2018-07" db="EMBL/GenBank/DDBJ databases">
        <title>Dyella monticola sp. nov. and Dyella psychrodurans sp. nov. isolated from monsoon evergreen broad-leaved forest soil of Dinghu Mountain, China.</title>
        <authorList>
            <person name="Gao Z."/>
            <person name="Qiu L."/>
        </authorList>
    </citation>
    <scope>NUCLEOTIDE SEQUENCE [LARGE SCALE GENOMIC DNA]</scope>
    <source>
        <strain evidence="1 2">4MSK11</strain>
    </source>
</reference>
<sequence length="104" mass="11733">MKRFHIALAVRDLDASIVDYSARLGQRPHAVVDGKYAMWRTDLLNFSINQNPDRAGQLRHIGFEDDSAQGFTSTPDVNGIEWEHFSAKAQDERIVEMYGIPVSA</sequence>
<gene>
    <name evidence="1" type="ORF">DWU99_11310</name>
</gene>
<comment type="caution">
    <text evidence="1">The sequence shown here is derived from an EMBL/GenBank/DDBJ whole genome shotgun (WGS) entry which is preliminary data.</text>
</comment>
<dbReference type="InterPro" id="IPR029068">
    <property type="entry name" value="Glyas_Bleomycin-R_OHBP_Dase"/>
</dbReference>
<dbReference type="AlphaFoldDB" id="A0A370X7X2"/>
<dbReference type="Gene3D" id="3.10.180.10">
    <property type="entry name" value="2,3-Dihydroxybiphenyl 1,2-Dioxygenase, domain 1"/>
    <property type="match status" value="1"/>
</dbReference>
<keyword evidence="2" id="KW-1185">Reference proteome</keyword>
<evidence type="ECO:0000313" key="1">
    <source>
        <dbReference type="EMBL" id="RDS84315.1"/>
    </source>
</evidence>
<dbReference type="Proteomes" id="UP000255334">
    <property type="component" value="Unassembled WGS sequence"/>
</dbReference>
<dbReference type="RefSeq" id="WP_115478116.1">
    <property type="nucleotide sequence ID" value="NZ_QRBF01000003.1"/>
</dbReference>
<evidence type="ECO:0008006" key="3">
    <source>
        <dbReference type="Google" id="ProtNLM"/>
    </source>
</evidence>
<dbReference type="OrthoDB" id="9789608at2"/>
<organism evidence="1 2">
    <name type="scientific">Dyella psychrodurans</name>
    <dbReference type="NCBI Taxonomy" id="1927960"/>
    <lineage>
        <taxon>Bacteria</taxon>
        <taxon>Pseudomonadati</taxon>
        <taxon>Pseudomonadota</taxon>
        <taxon>Gammaproteobacteria</taxon>
        <taxon>Lysobacterales</taxon>
        <taxon>Rhodanobacteraceae</taxon>
        <taxon>Dyella</taxon>
    </lineage>
</organism>
<protein>
    <recommendedName>
        <fullName evidence="3">Glyoxalase</fullName>
    </recommendedName>
</protein>
<accession>A0A370X7X2</accession>
<name>A0A370X7X2_9GAMM</name>
<dbReference type="SUPFAM" id="SSF54593">
    <property type="entry name" value="Glyoxalase/Bleomycin resistance protein/Dihydroxybiphenyl dioxygenase"/>
    <property type="match status" value="1"/>
</dbReference>
<dbReference type="EMBL" id="QRBF01000003">
    <property type="protein sequence ID" value="RDS84315.1"/>
    <property type="molecule type" value="Genomic_DNA"/>
</dbReference>
<proteinExistence type="predicted"/>
<evidence type="ECO:0000313" key="2">
    <source>
        <dbReference type="Proteomes" id="UP000255334"/>
    </source>
</evidence>